<organism evidence="2 3">
    <name type="scientific">Panicum miliaceum</name>
    <name type="common">Proso millet</name>
    <name type="synonym">Broomcorn millet</name>
    <dbReference type="NCBI Taxonomy" id="4540"/>
    <lineage>
        <taxon>Eukaryota</taxon>
        <taxon>Viridiplantae</taxon>
        <taxon>Streptophyta</taxon>
        <taxon>Embryophyta</taxon>
        <taxon>Tracheophyta</taxon>
        <taxon>Spermatophyta</taxon>
        <taxon>Magnoliopsida</taxon>
        <taxon>Liliopsida</taxon>
        <taxon>Poales</taxon>
        <taxon>Poaceae</taxon>
        <taxon>PACMAD clade</taxon>
        <taxon>Panicoideae</taxon>
        <taxon>Panicodae</taxon>
        <taxon>Paniceae</taxon>
        <taxon>Panicinae</taxon>
        <taxon>Panicum</taxon>
        <taxon>Panicum sect. Panicum</taxon>
    </lineage>
</organism>
<dbReference type="STRING" id="4540.A0A3L6Q426"/>
<dbReference type="Proteomes" id="UP000275267">
    <property type="component" value="Unassembled WGS sequence"/>
</dbReference>
<reference evidence="3" key="1">
    <citation type="journal article" date="2019" name="Nat. Commun.">
        <title>The genome of broomcorn millet.</title>
        <authorList>
            <person name="Zou C."/>
            <person name="Miki D."/>
            <person name="Li D."/>
            <person name="Tang Q."/>
            <person name="Xiao L."/>
            <person name="Rajput S."/>
            <person name="Deng P."/>
            <person name="Jia W."/>
            <person name="Huang R."/>
            <person name="Zhang M."/>
            <person name="Sun Y."/>
            <person name="Hu J."/>
            <person name="Fu X."/>
            <person name="Schnable P.S."/>
            <person name="Li F."/>
            <person name="Zhang H."/>
            <person name="Feng B."/>
            <person name="Zhu X."/>
            <person name="Liu R."/>
            <person name="Schnable J.C."/>
            <person name="Zhu J.-K."/>
            <person name="Zhang H."/>
        </authorList>
    </citation>
    <scope>NUCLEOTIDE SEQUENCE [LARGE SCALE GENOMIC DNA]</scope>
</reference>
<keyword evidence="3" id="KW-1185">Reference proteome</keyword>
<feature type="region of interest" description="Disordered" evidence="1">
    <location>
        <begin position="99"/>
        <end position="121"/>
    </location>
</feature>
<evidence type="ECO:0000313" key="3">
    <source>
        <dbReference type="Proteomes" id="UP000275267"/>
    </source>
</evidence>
<evidence type="ECO:0000313" key="2">
    <source>
        <dbReference type="EMBL" id="RLM73345.1"/>
    </source>
</evidence>
<feature type="region of interest" description="Disordered" evidence="1">
    <location>
        <begin position="18"/>
        <end position="40"/>
    </location>
</feature>
<dbReference type="EMBL" id="PQIB02000013">
    <property type="protein sequence ID" value="RLM73345.1"/>
    <property type="molecule type" value="Genomic_DNA"/>
</dbReference>
<protein>
    <submittedName>
        <fullName evidence="2">Uncharacterized protein</fullName>
    </submittedName>
</protein>
<sequence>MQEPQQLERSIYRSAQREMRKNLASPLSLSRSGDDDGRFGVASLVTDRDGREIPFMYGPTKAYSSSDDSSFNHALFDQVMRLSKDLVITVMKAISEVDPSEAEDLSPTGMNSQPSTNPPDGVNIETNFPSPIVPSGFDNKVSSNVRSSNVNKAKVDSCTATPVESQESCLDGELCGNQTDFEIRNSSTSGKAPAHGPRHAVFPSRYLGDEFVTKTNKFLISKSQIMNYKLLKPGGYVNNFVIAAFCYDLYFKPNGSPDASKRHYFFANVADNLLRHPNEANEDCLMKAFKRSGKTRPLSQTDLIPSFQFWWNKYVGVEKGFDEFGVMYPHVPKQSLDNEYVLSFFTF</sequence>
<evidence type="ECO:0000256" key="1">
    <source>
        <dbReference type="SAM" id="MobiDB-lite"/>
    </source>
</evidence>
<gene>
    <name evidence="2" type="ORF">C2845_PM15G06320</name>
</gene>
<accession>A0A3L6Q426</accession>
<name>A0A3L6Q426_PANMI</name>
<comment type="caution">
    <text evidence="2">The sequence shown here is derived from an EMBL/GenBank/DDBJ whole genome shotgun (WGS) entry which is preliminary data.</text>
</comment>
<proteinExistence type="predicted"/>
<dbReference type="AlphaFoldDB" id="A0A3L6Q426"/>